<dbReference type="SUPFAM" id="SSF47384">
    <property type="entry name" value="Homodimeric domain of signal transducing histidine kinase"/>
    <property type="match status" value="1"/>
</dbReference>
<evidence type="ECO:0000256" key="3">
    <source>
        <dbReference type="ARBA" id="ARBA00012438"/>
    </source>
</evidence>
<keyword evidence="9" id="KW-1133">Transmembrane helix</keyword>
<dbReference type="SUPFAM" id="SSF55874">
    <property type="entry name" value="ATPase domain of HSP90 chaperone/DNA topoisomerase II/histidine kinase"/>
    <property type="match status" value="1"/>
</dbReference>
<evidence type="ECO:0000256" key="6">
    <source>
        <dbReference type="ARBA" id="ARBA00022777"/>
    </source>
</evidence>
<protein>
    <recommendedName>
        <fullName evidence="3">histidine kinase</fullName>
        <ecNumber evidence="3">2.7.13.3</ecNumber>
    </recommendedName>
</protein>
<dbReference type="InterPro" id="IPR003661">
    <property type="entry name" value="HisK_dim/P_dom"/>
</dbReference>
<evidence type="ECO:0000256" key="1">
    <source>
        <dbReference type="ARBA" id="ARBA00000085"/>
    </source>
</evidence>
<evidence type="ECO:0000256" key="7">
    <source>
        <dbReference type="ARBA" id="ARBA00023012"/>
    </source>
</evidence>
<dbReference type="Pfam" id="PF00512">
    <property type="entry name" value="HisKA"/>
    <property type="match status" value="1"/>
</dbReference>
<dbReference type="Gene3D" id="3.30.565.10">
    <property type="entry name" value="Histidine kinase-like ATPase, C-terminal domain"/>
    <property type="match status" value="1"/>
</dbReference>
<dbReference type="PROSITE" id="PS50109">
    <property type="entry name" value="HIS_KIN"/>
    <property type="match status" value="1"/>
</dbReference>
<sequence length="475" mass="53708">MAFRIWFYFLVFTTLLLSILWLLQITFVESYYERNRVQTIDNQISEIEVLLSKGSIDTTRDAANKLLSYDNLCGAIYNGFGTNLANLNDVKSNCFLKELPQATINEYMIMAYESPSGVMSIPFVDDTNLQETHLVGKYSKVNDNVYYIFVSGSVQLADVTVHVLKKQFTLIALSIFSIATIVTLILARKLSFPIVRITESANRLAMGDLTVNFEGEDYTEIKALSKTLNYATQEFKKTDELRRDLVANVSHDIKTPLTMIRAYAEMVQDLSGDDPEMRAKHLGVILDETEHLENLVTDMLTLSKYEANAFEIRLSAFNLQKHIEKTVSLFSGMDVDFVVNVKPKVKVVADEVKMGQVLYNFVNNATKYVGDDNIIEINTHEVGEEIVVSVTDHGIGIADEILEHIWDRYYKIDKNHKRTVKSSGLGLSIVKAICDATGSKCWVESTVGEGSTFFYTLKLETPSITHQPYERDGFF</sequence>
<dbReference type="Proteomes" id="UP000515928">
    <property type="component" value="Chromosome"/>
</dbReference>
<dbReference type="EMBL" id="CP060715">
    <property type="protein sequence ID" value="QNN60380.1"/>
    <property type="molecule type" value="Genomic_DNA"/>
</dbReference>
<evidence type="ECO:0000256" key="4">
    <source>
        <dbReference type="ARBA" id="ARBA00022553"/>
    </source>
</evidence>
<dbReference type="GO" id="GO:0004721">
    <property type="term" value="F:phosphoprotein phosphatase activity"/>
    <property type="evidence" value="ECO:0007669"/>
    <property type="project" value="TreeGrafter"/>
</dbReference>
<dbReference type="InterPro" id="IPR003660">
    <property type="entry name" value="HAMP_dom"/>
</dbReference>
<feature type="domain" description="Histidine kinase" evidence="10">
    <location>
        <begin position="248"/>
        <end position="461"/>
    </location>
</feature>
<dbReference type="PANTHER" id="PTHR45453">
    <property type="entry name" value="PHOSPHATE REGULON SENSOR PROTEIN PHOR"/>
    <property type="match status" value="1"/>
</dbReference>
<dbReference type="GO" id="GO:0005886">
    <property type="term" value="C:plasma membrane"/>
    <property type="evidence" value="ECO:0007669"/>
    <property type="project" value="TreeGrafter"/>
</dbReference>
<accession>A0A7G9RXQ5</accession>
<dbReference type="FunFam" id="3.30.565.10:FF:000006">
    <property type="entry name" value="Sensor histidine kinase WalK"/>
    <property type="match status" value="1"/>
</dbReference>
<dbReference type="InterPro" id="IPR005467">
    <property type="entry name" value="His_kinase_dom"/>
</dbReference>
<keyword evidence="13" id="KW-1185">Reference proteome</keyword>
<dbReference type="EC" id="2.7.13.3" evidence="3"/>
<evidence type="ECO:0000256" key="9">
    <source>
        <dbReference type="SAM" id="Phobius"/>
    </source>
</evidence>
<keyword evidence="5" id="KW-0808">Transferase</keyword>
<comment type="catalytic activity">
    <reaction evidence="1">
        <text>ATP + protein L-histidine = ADP + protein N-phospho-L-histidine.</text>
        <dbReference type="EC" id="2.7.13.3"/>
    </reaction>
</comment>
<dbReference type="SMART" id="SM00387">
    <property type="entry name" value="HATPase_c"/>
    <property type="match status" value="1"/>
</dbReference>
<dbReference type="PRINTS" id="PR00344">
    <property type="entry name" value="BCTRLSENSOR"/>
</dbReference>
<keyword evidence="7" id="KW-0902">Two-component regulatory system</keyword>
<dbReference type="Gene3D" id="6.10.340.10">
    <property type="match status" value="1"/>
</dbReference>
<dbReference type="SMART" id="SM00388">
    <property type="entry name" value="HisKA"/>
    <property type="match status" value="1"/>
</dbReference>
<evidence type="ECO:0000259" key="10">
    <source>
        <dbReference type="PROSITE" id="PS50109"/>
    </source>
</evidence>
<name>A0A7G9RXQ5_9FIRM</name>
<keyword evidence="6 12" id="KW-0418">Kinase</keyword>
<feature type="transmembrane region" description="Helical" evidence="9">
    <location>
        <begin position="6"/>
        <end position="28"/>
    </location>
</feature>
<dbReference type="AlphaFoldDB" id="A0A7G9RXQ5"/>
<organism evidence="12 13">
    <name type="scientific">Erysipelothrix inopinata</name>
    <dbReference type="NCBI Taxonomy" id="225084"/>
    <lineage>
        <taxon>Bacteria</taxon>
        <taxon>Bacillati</taxon>
        <taxon>Bacillota</taxon>
        <taxon>Erysipelotrichia</taxon>
        <taxon>Erysipelotrichales</taxon>
        <taxon>Erysipelotrichaceae</taxon>
        <taxon>Erysipelothrix</taxon>
    </lineage>
</organism>
<dbReference type="PANTHER" id="PTHR45453:SF1">
    <property type="entry name" value="PHOSPHATE REGULON SENSOR PROTEIN PHOR"/>
    <property type="match status" value="1"/>
</dbReference>
<evidence type="ECO:0000256" key="5">
    <source>
        <dbReference type="ARBA" id="ARBA00022679"/>
    </source>
</evidence>
<evidence type="ECO:0000256" key="8">
    <source>
        <dbReference type="ARBA" id="ARBA00023136"/>
    </source>
</evidence>
<comment type="subcellular location">
    <subcellularLocation>
        <location evidence="2">Membrane</location>
    </subcellularLocation>
</comment>
<gene>
    <name evidence="12" type="ORF">H9L01_08385</name>
</gene>
<dbReference type="InterPro" id="IPR036890">
    <property type="entry name" value="HATPase_C_sf"/>
</dbReference>
<dbReference type="RefSeq" id="WP_187533509.1">
    <property type="nucleotide sequence ID" value="NZ_CP060715.1"/>
</dbReference>
<evidence type="ECO:0000313" key="12">
    <source>
        <dbReference type="EMBL" id="QNN60380.1"/>
    </source>
</evidence>
<dbReference type="Pfam" id="PF02518">
    <property type="entry name" value="HATPase_c"/>
    <property type="match status" value="1"/>
</dbReference>
<proteinExistence type="predicted"/>
<dbReference type="InterPro" id="IPR036097">
    <property type="entry name" value="HisK_dim/P_sf"/>
</dbReference>
<dbReference type="PROSITE" id="PS50885">
    <property type="entry name" value="HAMP"/>
    <property type="match status" value="1"/>
</dbReference>
<reference evidence="12 13" key="1">
    <citation type="submission" date="2020-08" db="EMBL/GenBank/DDBJ databases">
        <title>Genome sequence of Erysipelothrix inopinata DSM 15511T.</title>
        <authorList>
            <person name="Hyun D.-W."/>
            <person name="Bae J.-W."/>
        </authorList>
    </citation>
    <scope>NUCLEOTIDE SEQUENCE [LARGE SCALE GENOMIC DNA]</scope>
    <source>
        <strain evidence="12 13">DSM 15511</strain>
    </source>
</reference>
<dbReference type="GO" id="GO:0000155">
    <property type="term" value="F:phosphorelay sensor kinase activity"/>
    <property type="evidence" value="ECO:0007669"/>
    <property type="project" value="InterPro"/>
</dbReference>
<evidence type="ECO:0000313" key="13">
    <source>
        <dbReference type="Proteomes" id="UP000515928"/>
    </source>
</evidence>
<dbReference type="InterPro" id="IPR003594">
    <property type="entry name" value="HATPase_dom"/>
</dbReference>
<keyword evidence="4" id="KW-0597">Phosphoprotein</keyword>
<keyword evidence="9" id="KW-0812">Transmembrane</keyword>
<evidence type="ECO:0000259" key="11">
    <source>
        <dbReference type="PROSITE" id="PS50885"/>
    </source>
</evidence>
<dbReference type="KEGG" id="eio:H9L01_08385"/>
<dbReference type="InterPro" id="IPR050351">
    <property type="entry name" value="BphY/WalK/GraS-like"/>
</dbReference>
<dbReference type="SUPFAM" id="SSF158472">
    <property type="entry name" value="HAMP domain-like"/>
    <property type="match status" value="1"/>
</dbReference>
<evidence type="ECO:0000256" key="2">
    <source>
        <dbReference type="ARBA" id="ARBA00004370"/>
    </source>
</evidence>
<feature type="domain" description="HAMP" evidence="11">
    <location>
        <begin position="188"/>
        <end position="240"/>
    </location>
</feature>
<dbReference type="CDD" id="cd00082">
    <property type="entry name" value="HisKA"/>
    <property type="match status" value="1"/>
</dbReference>
<keyword evidence="8 9" id="KW-0472">Membrane</keyword>
<dbReference type="FunFam" id="1.10.287.130:FF:000001">
    <property type="entry name" value="Two-component sensor histidine kinase"/>
    <property type="match status" value="1"/>
</dbReference>
<dbReference type="Gene3D" id="1.10.287.130">
    <property type="match status" value="1"/>
</dbReference>
<dbReference type="GO" id="GO:0016036">
    <property type="term" value="P:cellular response to phosphate starvation"/>
    <property type="evidence" value="ECO:0007669"/>
    <property type="project" value="TreeGrafter"/>
</dbReference>
<feature type="transmembrane region" description="Helical" evidence="9">
    <location>
        <begin position="170"/>
        <end position="187"/>
    </location>
</feature>
<dbReference type="InterPro" id="IPR004358">
    <property type="entry name" value="Sig_transdc_His_kin-like_C"/>
</dbReference>